<dbReference type="EMBL" id="UINC01068844">
    <property type="protein sequence ID" value="SVC01762.1"/>
    <property type="molecule type" value="Genomic_DNA"/>
</dbReference>
<evidence type="ECO:0000313" key="1">
    <source>
        <dbReference type="EMBL" id="SVC01762.1"/>
    </source>
</evidence>
<protein>
    <submittedName>
        <fullName evidence="1">Uncharacterized protein</fullName>
    </submittedName>
</protein>
<gene>
    <name evidence="1" type="ORF">METZ01_LOCUS254616</name>
</gene>
<name>A0A382IR85_9ZZZZ</name>
<accession>A0A382IR85</accession>
<reference evidence="1" key="1">
    <citation type="submission" date="2018-05" db="EMBL/GenBank/DDBJ databases">
        <authorList>
            <person name="Lanie J.A."/>
            <person name="Ng W.-L."/>
            <person name="Kazmierczak K.M."/>
            <person name="Andrzejewski T.M."/>
            <person name="Davidsen T.M."/>
            <person name="Wayne K.J."/>
            <person name="Tettelin H."/>
            <person name="Glass J.I."/>
            <person name="Rusch D."/>
            <person name="Podicherti R."/>
            <person name="Tsui H.-C.T."/>
            <person name="Winkler M.E."/>
        </authorList>
    </citation>
    <scope>NUCLEOTIDE SEQUENCE</scope>
</reference>
<dbReference type="AlphaFoldDB" id="A0A382IR85"/>
<organism evidence="1">
    <name type="scientific">marine metagenome</name>
    <dbReference type="NCBI Taxonomy" id="408172"/>
    <lineage>
        <taxon>unclassified sequences</taxon>
        <taxon>metagenomes</taxon>
        <taxon>ecological metagenomes</taxon>
    </lineage>
</organism>
<proteinExistence type="predicted"/>
<sequence length="26" mass="3163">MFHSTEEQILKEIRQGFNVVWRAETI</sequence>